<sequence length="134" mass="15712">MANRPRGYRRERGRLGEEYTLRFLEDDGYRIVERNWHNSFGEIDLIAEKDGYLAFVEVRTRTAGYLVEPVSTVNNQKRKRIIFGAQQFLEEYDVGGLQPRFDIAEVILMEGAHFSVCGFHYYPNAYTMDDITLF</sequence>
<dbReference type="RefSeq" id="WP_079698404.1">
    <property type="nucleotide sequence ID" value="NZ_JADNAH010000006.1"/>
</dbReference>
<dbReference type="GO" id="GO:0003676">
    <property type="term" value="F:nucleic acid binding"/>
    <property type="evidence" value="ECO:0007669"/>
    <property type="project" value="InterPro"/>
</dbReference>
<evidence type="ECO:0000313" key="4">
    <source>
        <dbReference type="Proteomes" id="UP000294682"/>
    </source>
</evidence>
<dbReference type="PANTHER" id="PTHR34039">
    <property type="entry name" value="UPF0102 PROTEIN YRAN"/>
    <property type="match status" value="1"/>
</dbReference>
<dbReference type="PANTHER" id="PTHR34039:SF1">
    <property type="entry name" value="UPF0102 PROTEIN YRAN"/>
    <property type="match status" value="1"/>
</dbReference>
<keyword evidence="3" id="KW-0378">Hydrolase</keyword>
<dbReference type="SUPFAM" id="SSF52980">
    <property type="entry name" value="Restriction endonuclease-like"/>
    <property type="match status" value="1"/>
</dbReference>
<dbReference type="EMBL" id="SLUK01000015">
    <property type="protein sequence ID" value="TCL41101.1"/>
    <property type="molecule type" value="Genomic_DNA"/>
</dbReference>
<dbReference type="OrthoDB" id="9802516at2"/>
<dbReference type="AlphaFoldDB" id="A0A9X8UGL9"/>
<evidence type="ECO:0000313" key="3">
    <source>
        <dbReference type="EMBL" id="TCL41101.1"/>
    </source>
</evidence>
<name>A0A9X8UGL9_9FIRM</name>
<dbReference type="InterPro" id="IPR011335">
    <property type="entry name" value="Restrct_endonuc-II-like"/>
</dbReference>
<keyword evidence="3" id="KW-0255">Endonuclease</keyword>
<keyword evidence="4" id="KW-1185">Reference proteome</keyword>
<dbReference type="InterPro" id="IPR011856">
    <property type="entry name" value="tRNA_endonuc-like_dom_sf"/>
</dbReference>
<dbReference type="Pfam" id="PF02021">
    <property type="entry name" value="UPF0102"/>
    <property type="match status" value="1"/>
</dbReference>
<proteinExistence type="inferred from homology"/>
<dbReference type="HAMAP" id="MF_00048">
    <property type="entry name" value="UPF0102"/>
    <property type="match status" value="1"/>
</dbReference>
<organism evidence="3 4">
    <name type="scientific">Harryflintia acetispora</name>
    <dbReference type="NCBI Taxonomy" id="1849041"/>
    <lineage>
        <taxon>Bacteria</taxon>
        <taxon>Bacillati</taxon>
        <taxon>Bacillota</taxon>
        <taxon>Clostridia</taxon>
        <taxon>Eubacteriales</taxon>
        <taxon>Oscillospiraceae</taxon>
        <taxon>Harryflintia</taxon>
    </lineage>
</organism>
<evidence type="ECO:0000256" key="1">
    <source>
        <dbReference type="ARBA" id="ARBA00006738"/>
    </source>
</evidence>
<keyword evidence="3" id="KW-0540">Nuclease</keyword>
<comment type="similarity">
    <text evidence="1 2">Belongs to the UPF0102 family.</text>
</comment>
<reference evidence="3 4" key="1">
    <citation type="submission" date="2019-03" db="EMBL/GenBank/DDBJ databases">
        <title>Genomic Encyclopedia of Type Strains, Phase IV (KMG-IV): sequencing the most valuable type-strain genomes for metagenomic binning, comparative biology and taxonomic classification.</title>
        <authorList>
            <person name="Goeker M."/>
        </authorList>
    </citation>
    <scope>NUCLEOTIDE SEQUENCE [LARGE SCALE GENOMIC DNA]</scope>
    <source>
        <strain evidence="3 4">DSM 100433</strain>
    </source>
</reference>
<dbReference type="InterPro" id="IPR003509">
    <property type="entry name" value="UPF0102_YraN-like"/>
</dbReference>
<dbReference type="Gene3D" id="3.40.1350.10">
    <property type="match status" value="1"/>
</dbReference>
<evidence type="ECO:0000256" key="2">
    <source>
        <dbReference type="HAMAP-Rule" id="MF_00048"/>
    </source>
</evidence>
<protein>
    <recommendedName>
        <fullName evidence="2">UPF0102 protein EDD78_11534</fullName>
    </recommendedName>
</protein>
<dbReference type="GO" id="GO:0004519">
    <property type="term" value="F:endonuclease activity"/>
    <property type="evidence" value="ECO:0007669"/>
    <property type="project" value="UniProtKB-KW"/>
</dbReference>
<comment type="caution">
    <text evidence="3">The sequence shown here is derived from an EMBL/GenBank/DDBJ whole genome shotgun (WGS) entry which is preliminary data.</text>
</comment>
<accession>A0A9X8UGL9</accession>
<dbReference type="Proteomes" id="UP000294682">
    <property type="component" value="Unassembled WGS sequence"/>
</dbReference>
<gene>
    <name evidence="3" type="ORF">EDD78_11534</name>
</gene>